<evidence type="ECO:0000256" key="6">
    <source>
        <dbReference type="PIRSR" id="PIRSR038994-1"/>
    </source>
</evidence>
<keyword evidence="11" id="KW-1185">Reference proteome</keyword>
<dbReference type="GO" id="GO:0046872">
    <property type="term" value="F:metal ion binding"/>
    <property type="evidence" value="ECO:0007669"/>
    <property type="project" value="UniProtKB-KW"/>
</dbReference>
<dbReference type="Proteomes" id="UP000001399">
    <property type="component" value="Chromosome"/>
</dbReference>
<dbReference type="InterPro" id="IPR011059">
    <property type="entry name" value="Metal-dep_hydrolase_composite"/>
</dbReference>
<dbReference type="Gene3D" id="2.30.40.10">
    <property type="entry name" value="Urease, subunit C, domain 1"/>
    <property type="match status" value="1"/>
</dbReference>
<dbReference type="STRING" id="648757.Rvan_3460"/>
<feature type="active site" description="Proton donor/acceptor" evidence="6">
    <location>
        <position position="273"/>
    </location>
</feature>
<dbReference type="CDD" id="cd00854">
    <property type="entry name" value="NagA"/>
    <property type="match status" value="1"/>
</dbReference>
<evidence type="ECO:0000256" key="5">
    <source>
        <dbReference type="PIRNR" id="PIRNR038994"/>
    </source>
</evidence>
<feature type="domain" description="Amidohydrolase-related" evidence="9">
    <location>
        <begin position="56"/>
        <end position="378"/>
    </location>
</feature>
<dbReference type="KEGG" id="rva:Rvan_3460"/>
<dbReference type="SUPFAM" id="SSF51556">
    <property type="entry name" value="Metallo-dependent hydrolases"/>
    <property type="match status" value="1"/>
</dbReference>
<dbReference type="GO" id="GO:0008448">
    <property type="term" value="F:N-acetylglucosamine-6-phosphate deacetylase activity"/>
    <property type="evidence" value="ECO:0007669"/>
    <property type="project" value="UniProtKB-EC"/>
</dbReference>
<dbReference type="Gene3D" id="3.20.20.140">
    <property type="entry name" value="Metal-dependent hydrolases"/>
    <property type="match status" value="1"/>
</dbReference>
<dbReference type="PIRSF" id="PIRSF038994">
    <property type="entry name" value="NagA"/>
    <property type="match status" value="1"/>
</dbReference>
<evidence type="ECO:0000256" key="4">
    <source>
        <dbReference type="ARBA" id="ARBA00023277"/>
    </source>
</evidence>
<evidence type="ECO:0000313" key="10">
    <source>
        <dbReference type="EMBL" id="ADP72640.1"/>
    </source>
</evidence>
<feature type="binding site" evidence="7">
    <location>
        <position position="143"/>
    </location>
    <ligand>
        <name>substrate</name>
    </ligand>
</feature>
<dbReference type="OrthoDB" id="9776488at2"/>
<dbReference type="InterPro" id="IPR032466">
    <property type="entry name" value="Metal_Hydrolase"/>
</dbReference>
<dbReference type="HOGENOM" id="CLU_032482_2_2_5"/>
<feature type="binding site" evidence="8">
    <location>
        <position position="217"/>
    </location>
    <ligand>
        <name>Zn(2+)</name>
        <dbReference type="ChEBI" id="CHEBI:29105"/>
    </ligand>
</feature>
<name>E3I3J2_RHOVT</name>
<evidence type="ECO:0000256" key="3">
    <source>
        <dbReference type="ARBA" id="ARBA00022801"/>
    </source>
</evidence>
<accession>E3I3J2</accession>
<dbReference type="RefSeq" id="WP_013420998.1">
    <property type="nucleotide sequence ID" value="NC_014664.1"/>
</dbReference>
<dbReference type="InterPro" id="IPR003764">
    <property type="entry name" value="GlcNAc_6-P_deAcase"/>
</dbReference>
<evidence type="ECO:0000256" key="7">
    <source>
        <dbReference type="PIRSR" id="PIRSR038994-2"/>
    </source>
</evidence>
<dbReference type="NCBIfam" id="TIGR00221">
    <property type="entry name" value="nagA"/>
    <property type="match status" value="1"/>
</dbReference>
<dbReference type="SUPFAM" id="SSF51338">
    <property type="entry name" value="Composite domain of metallo-dependent hydrolases"/>
    <property type="match status" value="1"/>
</dbReference>
<evidence type="ECO:0000313" key="11">
    <source>
        <dbReference type="Proteomes" id="UP000001399"/>
    </source>
</evidence>
<reference evidence="11" key="1">
    <citation type="journal article" date="2011" name="J. Bacteriol.">
        <title>Genome sequences of eight morphologically diverse alphaproteobacteria.</title>
        <authorList>
            <consortium name="US DOE Joint Genome Institute"/>
            <person name="Brown P.J."/>
            <person name="Kysela D.T."/>
            <person name="Buechlein A."/>
            <person name="Hemmerich C."/>
            <person name="Brun Y.V."/>
        </authorList>
    </citation>
    <scope>NUCLEOTIDE SEQUENCE [LARGE SCALE GENOMIC DNA]</scope>
    <source>
        <strain evidence="11">ATCC 17100 / ATH 3.1.1 / DSM 162 / LMG 4299</strain>
    </source>
</reference>
<dbReference type="InterPro" id="IPR006680">
    <property type="entry name" value="Amidohydro-rel"/>
</dbReference>
<comment type="cofactor">
    <cofactor evidence="8">
        <name>a divalent metal cation</name>
        <dbReference type="ChEBI" id="CHEBI:60240"/>
    </cofactor>
    <text evidence="8">Binds 1 divalent metal cation per subunit.</text>
</comment>
<dbReference type="AlphaFoldDB" id="E3I3J2"/>
<feature type="binding site" evidence="7">
    <location>
        <position position="228"/>
    </location>
    <ligand>
        <name>substrate</name>
    </ligand>
</feature>
<evidence type="ECO:0000256" key="1">
    <source>
        <dbReference type="ARBA" id="ARBA00010716"/>
    </source>
</evidence>
<feature type="binding site" evidence="7">
    <location>
        <begin position="220"/>
        <end position="221"/>
    </location>
    <ligand>
        <name>substrate</name>
    </ligand>
</feature>
<comment type="similarity">
    <text evidence="1 5">Belongs to the metallo-dependent hydrolases superfamily. NagA family.</text>
</comment>
<keyword evidence="4 5" id="KW-0119">Carbohydrate metabolism</keyword>
<feature type="binding site" evidence="7">
    <location>
        <position position="252"/>
    </location>
    <ligand>
        <name>substrate</name>
    </ligand>
</feature>
<proteinExistence type="inferred from homology"/>
<dbReference type="Pfam" id="PF01979">
    <property type="entry name" value="Amidohydro_1"/>
    <property type="match status" value="1"/>
</dbReference>
<dbReference type="eggNOG" id="COG1820">
    <property type="taxonomic scope" value="Bacteria"/>
</dbReference>
<protein>
    <submittedName>
        <fullName evidence="10">N-acetylglucosamine-6-phosphate deacetylase</fullName>
        <ecNumber evidence="10">3.5.1.25</ecNumber>
    </submittedName>
</protein>
<evidence type="ECO:0000256" key="8">
    <source>
        <dbReference type="PIRSR" id="PIRSR038994-3"/>
    </source>
</evidence>
<evidence type="ECO:0000256" key="2">
    <source>
        <dbReference type="ARBA" id="ARBA00022723"/>
    </source>
</evidence>
<feature type="binding site" evidence="8">
    <location>
        <position position="132"/>
    </location>
    <ligand>
        <name>Zn(2+)</name>
        <dbReference type="ChEBI" id="CHEBI:29105"/>
    </ligand>
</feature>
<feature type="binding site" evidence="8">
    <location>
        <position position="196"/>
    </location>
    <ligand>
        <name>Zn(2+)</name>
        <dbReference type="ChEBI" id="CHEBI:29105"/>
    </ligand>
</feature>
<evidence type="ECO:0000259" key="9">
    <source>
        <dbReference type="Pfam" id="PF01979"/>
    </source>
</evidence>
<dbReference type="PANTHER" id="PTHR11113:SF14">
    <property type="entry name" value="N-ACETYLGLUCOSAMINE-6-PHOSPHATE DEACETYLASE"/>
    <property type="match status" value="1"/>
</dbReference>
<dbReference type="PANTHER" id="PTHR11113">
    <property type="entry name" value="N-ACETYLGLUCOSAMINE-6-PHOSPHATE DEACETYLASE"/>
    <property type="match status" value="1"/>
</dbReference>
<gene>
    <name evidence="10" type="ordered locus">Rvan_3460</name>
</gene>
<sequence length="386" mass="40632">MLRNRYAIAASVIFDGAEIHRDRAVFMRGGRILDILHVGNLPHGVPVRTLPEGAWLAPGFIDAQVNGGGDVLLNDDPGAGAMAAIAAAHRKFGTTGVMPTLITDAREKMVVALEAVDRAAALNAGVLGLHLEGPFISPEKPGIHCRDYIREPTAEDLDLLTAPRETATLVTLAPERFGAGVVERLADAGVRVSLGHSMATYEETKAALDEGLTGFTHLFNAMRPLGARDPGPVAAALEAPNAFFGMIVDGEHVAPAMLRLALRGAAHPMLVTDAMPPVGGETASFLLNGQDIVLKDGRLTNAAGTLAGSALDMASAVRNTVEMLGVPLTDALRFASTEPAAFLGFGDLLGRISPDFRADLVAFDPRDMTIYETWVDGRPSEPTNPA</sequence>
<dbReference type="GO" id="GO:0006046">
    <property type="term" value="P:N-acetylglucosamine catabolic process"/>
    <property type="evidence" value="ECO:0007669"/>
    <property type="project" value="TreeGrafter"/>
</dbReference>
<keyword evidence="3 5" id="KW-0378">Hydrolase</keyword>
<keyword evidence="2 8" id="KW-0479">Metal-binding</keyword>
<feature type="binding site" evidence="7">
    <location>
        <begin position="306"/>
        <end position="308"/>
    </location>
    <ligand>
        <name>substrate</name>
    </ligand>
</feature>
<dbReference type="EC" id="3.5.1.25" evidence="10"/>
<dbReference type="EMBL" id="CP002292">
    <property type="protein sequence ID" value="ADP72640.1"/>
    <property type="molecule type" value="Genomic_DNA"/>
</dbReference>
<organism evidence="10 11">
    <name type="scientific">Rhodomicrobium vannielii (strain ATCC 17100 / DSM 162 / LMG 4299 / NCIMB 10020 / ATH 3.1.1)</name>
    <dbReference type="NCBI Taxonomy" id="648757"/>
    <lineage>
        <taxon>Bacteria</taxon>
        <taxon>Pseudomonadati</taxon>
        <taxon>Pseudomonadota</taxon>
        <taxon>Alphaproteobacteria</taxon>
        <taxon>Hyphomicrobiales</taxon>
        <taxon>Hyphomicrobiaceae</taxon>
        <taxon>Rhodomicrobium</taxon>
    </lineage>
</organism>